<proteinExistence type="predicted"/>
<evidence type="ECO:0000313" key="3">
    <source>
        <dbReference type="Proteomes" id="UP001497744"/>
    </source>
</evidence>
<evidence type="ECO:0000256" key="1">
    <source>
        <dbReference type="SAM" id="SignalP"/>
    </source>
</evidence>
<sequence length="287" mass="29522">MLRLWRVVGELVLTSAALLAVGAVGRLGDGVQTKNRARAGARGVALRSALAPRRPHGLADGVGGKGEADLSHELAEDANDAAPVGVLEHGTVHDAVAADHAAALGDVDVAHPNDHDVDAFVTEHGGHLRGVGRVGGAAVGDDKHRLGDVLAAVREDGLADEVEAVTSVGHAVAGLGLLHLLELLEGQASAAGRAVEEGNNRAHWRRKGGDGEPDVAVVQVERADDLLQEGDESRPLLLFDASRLVNDEGKVHLAPATLGEVAACREMGASVSGVAYLRASSRWSGGR</sequence>
<keyword evidence="3" id="KW-1185">Reference proteome</keyword>
<feature type="chain" id="PRO_5043786255" evidence="1">
    <location>
        <begin position="17"/>
        <end position="287"/>
    </location>
</feature>
<feature type="signal peptide" evidence="1">
    <location>
        <begin position="1"/>
        <end position="16"/>
    </location>
</feature>
<evidence type="ECO:0000313" key="2">
    <source>
        <dbReference type="EMBL" id="GIX64543.1"/>
    </source>
</evidence>
<dbReference type="Proteomes" id="UP001497744">
    <property type="component" value="Unassembled WGS sequence"/>
</dbReference>
<dbReference type="GeneID" id="94196024"/>
<dbReference type="AlphaFoldDB" id="A0AAV4LWL5"/>
<reference evidence="2 3" key="1">
    <citation type="submission" date="2021-06" db="EMBL/GenBank/DDBJ databases">
        <title>Genome sequence of Babesia caballi.</title>
        <authorList>
            <person name="Yamagishi J."/>
            <person name="Kidaka T."/>
            <person name="Ochi A."/>
        </authorList>
    </citation>
    <scope>NUCLEOTIDE SEQUENCE [LARGE SCALE GENOMIC DNA]</scope>
    <source>
        <strain evidence="2">USDA-D6B2</strain>
    </source>
</reference>
<dbReference type="EMBL" id="BPLF01000003">
    <property type="protein sequence ID" value="GIX64543.1"/>
    <property type="molecule type" value="Genomic_DNA"/>
</dbReference>
<dbReference type="RefSeq" id="XP_067716612.1">
    <property type="nucleotide sequence ID" value="XM_067860511.1"/>
</dbReference>
<organism evidence="2 3">
    <name type="scientific">Babesia caballi</name>
    <dbReference type="NCBI Taxonomy" id="5871"/>
    <lineage>
        <taxon>Eukaryota</taxon>
        <taxon>Sar</taxon>
        <taxon>Alveolata</taxon>
        <taxon>Apicomplexa</taxon>
        <taxon>Aconoidasida</taxon>
        <taxon>Piroplasmida</taxon>
        <taxon>Babesiidae</taxon>
        <taxon>Babesia</taxon>
    </lineage>
</organism>
<protein>
    <submittedName>
        <fullName evidence="2">Polysaccharide deacetylase</fullName>
    </submittedName>
</protein>
<gene>
    <name evidence="2" type="ORF">BcabD6B2_39780</name>
</gene>
<name>A0AAV4LWL5_BABCB</name>
<comment type="caution">
    <text evidence="2">The sequence shown here is derived from an EMBL/GenBank/DDBJ whole genome shotgun (WGS) entry which is preliminary data.</text>
</comment>
<accession>A0AAV4LWL5</accession>
<keyword evidence="1" id="KW-0732">Signal</keyword>